<organism evidence="1 2">
    <name type="scientific">Suid gammaherpesvirus 4</name>
    <dbReference type="NCBI Taxonomy" id="1960250"/>
    <lineage>
        <taxon>Viruses</taxon>
        <taxon>Duplodnaviria</taxon>
        <taxon>Heunggongvirae</taxon>
        <taxon>Peploviricota</taxon>
        <taxon>Herviviricetes</taxon>
        <taxon>Herpesvirales</taxon>
        <taxon>Orthoherpesviridae</taxon>
        <taxon>Gammaherpesvirinae</taxon>
        <taxon>Macavirus</taxon>
        <taxon>Macavirus suidgamma4</taxon>
    </lineage>
</organism>
<sequence length="409" mass="46306">MDVMRTSLTQTLRRSTKRFKSQNTETVWTFTVFNTYVKFINNKGFKLTSNDTHLPTCSCLTEILQDVIPGYFYSSELIKYKQTVLKFLIFGHSDNQVPTNLQFLTNSFSEINIEVSHPQYVNVVEGSMVFYIVPLDIVIPQGLNLKCLHDKSPCHMGTSCSQEASELCSDEPVLHVSGQLVWSKQEEFPFLMTQRTKFMKGVCRIHTSEGSICAVNAVRYGHNYCKIYVNTDLPVKSKEILRVKMSMRKHTLLSFKFNPYVNIPWSWNEDSTPVVYMGPNVLIPGNCATIVEYTNKYFCIKGIYITAFIVNIPKGDVDFEIETCQWLPASTAQILVKNNSPFPKSLTSGTQLGQAYFILSEKYILADVLPKSLLGKLSTCVVLPGNIHINATKLTKLSKTSCRVNIVDD</sequence>
<evidence type="ECO:0000313" key="2">
    <source>
        <dbReference type="Proteomes" id="UP000242182"/>
    </source>
</evidence>
<dbReference type="OrthoDB" id="10661at10239"/>
<proteinExistence type="predicted"/>
<name>Q8B3X3_9GAMA</name>
<reference evidence="1 2" key="1">
    <citation type="journal article" date="2003" name="Virology">
        <title>A novel porcine gammaherpesvirus.</title>
        <authorList>
            <person name="Chmielewicz B."/>
            <person name="Goltz M."/>
            <person name="Franz T."/>
            <person name="Bauer C."/>
            <person name="Brema S."/>
            <person name="Ellerbrok H."/>
            <person name="Beckmann S."/>
            <person name="Rziha H.J."/>
            <person name="Lahrmann K.H."/>
            <person name="Romero C."/>
            <person name="Ehlers B."/>
        </authorList>
    </citation>
    <scope>NUCLEOTIDE SEQUENCE [LARGE SCALE GENOMIC DNA]</scope>
    <source>
        <strain evidence="1">568</strain>
    </source>
</reference>
<dbReference type="GeneID" id="37616211"/>
<dbReference type="Proteomes" id="UP000242182">
    <property type="component" value="Segment"/>
</dbReference>
<dbReference type="Pfam" id="PF04797">
    <property type="entry name" value="Herpes_ORF11"/>
    <property type="match status" value="1"/>
</dbReference>
<dbReference type="InterPro" id="IPR006882">
    <property type="entry name" value="Herpes_Orf11"/>
</dbReference>
<protein>
    <submittedName>
        <fullName evidence="1">Uncharacterized protein</fullName>
    </submittedName>
</protein>
<dbReference type="EMBL" id="AY170317">
    <property type="protein sequence ID" value="AAO12357.1"/>
    <property type="molecule type" value="Genomic_DNA"/>
</dbReference>
<keyword evidence="2" id="KW-1185">Reference proteome</keyword>
<evidence type="ECO:0000313" key="1">
    <source>
        <dbReference type="EMBL" id="AAO12357.1"/>
    </source>
</evidence>
<accession>Q8B3X3</accession>
<dbReference type="RefSeq" id="YP_009505389.1">
    <property type="nucleotide sequence ID" value="NC_038265.1"/>
</dbReference>
<dbReference type="KEGG" id="vg:37616211"/>